<dbReference type="PANTHER" id="PTHR30408:SF12">
    <property type="entry name" value="TYPE I RESTRICTION ENZYME MJAVIII SPECIFICITY SUBUNIT"/>
    <property type="match status" value="1"/>
</dbReference>
<name>A0A847J3Y0_9LACT</name>
<dbReference type="GO" id="GO:0003677">
    <property type="term" value="F:DNA binding"/>
    <property type="evidence" value="ECO:0007669"/>
    <property type="project" value="UniProtKB-KW"/>
</dbReference>
<dbReference type="AlphaFoldDB" id="A0A847J3Y0"/>
<keyword evidence="5" id="KW-0378">Hydrolase</keyword>
<gene>
    <name evidence="5" type="ORF">GX453_10100</name>
</gene>
<dbReference type="GO" id="GO:0009307">
    <property type="term" value="P:DNA restriction-modification system"/>
    <property type="evidence" value="ECO:0007669"/>
    <property type="project" value="UniProtKB-KW"/>
</dbReference>
<evidence type="ECO:0000256" key="3">
    <source>
        <dbReference type="ARBA" id="ARBA00023125"/>
    </source>
</evidence>
<dbReference type="GO" id="GO:0004519">
    <property type="term" value="F:endonuclease activity"/>
    <property type="evidence" value="ECO:0007669"/>
    <property type="project" value="UniProtKB-KW"/>
</dbReference>
<keyword evidence="5" id="KW-0540">Nuclease</keyword>
<accession>A0A847J3Y0</accession>
<evidence type="ECO:0000256" key="1">
    <source>
        <dbReference type="ARBA" id="ARBA00010923"/>
    </source>
</evidence>
<evidence type="ECO:0000313" key="6">
    <source>
        <dbReference type="Proteomes" id="UP000559962"/>
    </source>
</evidence>
<protein>
    <submittedName>
        <fullName evidence="5">Restriction endonuclease subunit S</fullName>
    </submittedName>
</protein>
<dbReference type="Gene3D" id="1.10.287.1120">
    <property type="entry name" value="Bipartite methylase S protein"/>
    <property type="match status" value="1"/>
</dbReference>
<keyword evidence="2" id="KW-0680">Restriction system</keyword>
<dbReference type="SUPFAM" id="SSF116734">
    <property type="entry name" value="DNA methylase specificity domain"/>
    <property type="match status" value="2"/>
</dbReference>
<comment type="caution">
    <text evidence="5">The sequence shown here is derived from an EMBL/GenBank/DDBJ whole genome shotgun (WGS) entry which is preliminary data.</text>
</comment>
<evidence type="ECO:0000259" key="4">
    <source>
        <dbReference type="Pfam" id="PF01420"/>
    </source>
</evidence>
<dbReference type="InterPro" id="IPR000055">
    <property type="entry name" value="Restrct_endonuc_typeI_TRD"/>
</dbReference>
<dbReference type="Proteomes" id="UP000559962">
    <property type="component" value="Unassembled WGS sequence"/>
</dbReference>
<dbReference type="Gene3D" id="3.90.220.20">
    <property type="entry name" value="DNA methylase specificity domains"/>
    <property type="match status" value="2"/>
</dbReference>
<evidence type="ECO:0000313" key="5">
    <source>
        <dbReference type="EMBL" id="NLH36348.1"/>
    </source>
</evidence>
<comment type="similarity">
    <text evidence="1">Belongs to the type-I restriction system S methylase family.</text>
</comment>
<sequence length="381" mass="43157">MVTYPEDWKCDTITNIADITTGCRDTQDNKINGRYPFFVRSPIVERIDVADFNCEAVLTAGDGVGTGKVFHYINGKFAAHQRVYVMSKFQDVDGKYFYYYFSNNFGKEVEKYTAKSSVDSVRRDMIAEMQFPYPPLPEQKEIVQVLYDFDEHIDNLTELIEKKKAIRDGALEDLVSGSTRLDEFDGEWKNTSLGLISNIQDGTHGSFSRMDIGFYLLSAKNVFNNQLVITENESKISQADYMLITANGYPQKGDILMSCVGTIGRCCILEREDVAFQRSVAFIRSHSYNNQYLLFVLQSLNVQSQLQSAMNASAQGGVYLNALKRIELFLTTNRKEQQAIASVLIAMDEEIESLETEKAKMMGIREGAMDDLLTGRVRLKV</sequence>
<evidence type="ECO:0000256" key="2">
    <source>
        <dbReference type="ARBA" id="ARBA00022747"/>
    </source>
</evidence>
<feature type="domain" description="Type I restriction modification DNA specificity" evidence="4">
    <location>
        <begin position="5"/>
        <end position="161"/>
    </location>
</feature>
<organism evidence="5 6">
    <name type="scientific">Pseudolactococcus chungangensis</name>
    <dbReference type="NCBI Taxonomy" id="451457"/>
    <lineage>
        <taxon>Bacteria</taxon>
        <taxon>Bacillati</taxon>
        <taxon>Bacillota</taxon>
        <taxon>Bacilli</taxon>
        <taxon>Lactobacillales</taxon>
        <taxon>Streptococcaceae</taxon>
        <taxon>Pseudolactococcus</taxon>
    </lineage>
</organism>
<dbReference type="InterPro" id="IPR052021">
    <property type="entry name" value="Type-I_RS_S_subunit"/>
</dbReference>
<dbReference type="EMBL" id="JAAYVO010000139">
    <property type="protein sequence ID" value="NLH36348.1"/>
    <property type="molecule type" value="Genomic_DNA"/>
</dbReference>
<dbReference type="Pfam" id="PF01420">
    <property type="entry name" value="Methylase_S"/>
    <property type="match status" value="2"/>
</dbReference>
<feature type="domain" description="Type I restriction modification DNA specificity" evidence="4">
    <location>
        <begin position="247"/>
        <end position="358"/>
    </location>
</feature>
<keyword evidence="5" id="KW-0255">Endonuclease</keyword>
<dbReference type="InterPro" id="IPR044946">
    <property type="entry name" value="Restrct_endonuc_typeI_TRD_sf"/>
</dbReference>
<reference evidence="5 6" key="1">
    <citation type="journal article" date="2020" name="Biotechnol. Biofuels">
        <title>New insights from the biogas microbiome by comprehensive genome-resolved metagenomics of nearly 1600 species originating from multiple anaerobic digesters.</title>
        <authorList>
            <person name="Campanaro S."/>
            <person name="Treu L."/>
            <person name="Rodriguez-R L.M."/>
            <person name="Kovalovszki A."/>
            <person name="Ziels R.M."/>
            <person name="Maus I."/>
            <person name="Zhu X."/>
            <person name="Kougias P.G."/>
            <person name="Basile A."/>
            <person name="Luo G."/>
            <person name="Schluter A."/>
            <person name="Konstantinidis K.T."/>
            <person name="Angelidaki I."/>
        </authorList>
    </citation>
    <scope>NUCLEOTIDE SEQUENCE [LARGE SCALE GENOMIC DNA]</scope>
    <source>
        <strain evidence="5">AS27yjCOA_61</strain>
    </source>
</reference>
<dbReference type="PANTHER" id="PTHR30408">
    <property type="entry name" value="TYPE-1 RESTRICTION ENZYME ECOKI SPECIFICITY PROTEIN"/>
    <property type="match status" value="1"/>
</dbReference>
<keyword evidence="3" id="KW-0238">DNA-binding</keyword>
<proteinExistence type="inferred from homology"/>